<organism evidence="1 2">
    <name type="scientific">Spiroplasma phoeniceum P40</name>
    <dbReference type="NCBI Taxonomy" id="1276259"/>
    <lineage>
        <taxon>Bacteria</taxon>
        <taxon>Bacillati</taxon>
        <taxon>Mycoplasmatota</taxon>
        <taxon>Mollicutes</taxon>
        <taxon>Entomoplasmatales</taxon>
        <taxon>Spiroplasmataceae</taxon>
        <taxon>Spiroplasma</taxon>
    </lineage>
</organism>
<proteinExistence type="predicted"/>
<protein>
    <submittedName>
        <fullName evidence="1">Uncharacterized protein</fullName>
    </submittedName>
</protein>
<evidence type="ECO:0000313" key="1">
    <source>
        <dbReference type="EMBL" id="AXF96058.1"/>
    </source>
</evidence>
<sequence>MNITVKELIKDQLDWADDSGKYGDLTFPVILESYKEIFENILETYKKELDELKQQILYKEDFDAQYYCSYHGHWDQCIVEDEEEPTEEQLSKYILILKDNSKYDKLPSKEEK</sequence>
<dbReference type="KEGG" id="sphh:SDAV_001078"/>
<dbReference type="AlphaFoldDB" id="A0A345DPC0"/>
<dbReference type="EMBL" id="CP031088">
    <property type="protein sequence ID" value="AXF96058.1"/>
    <property type="molecule type" value="Genomic_DNA"/>
</dbReference>
<keyword evidence="2" id="KW-1185">Reference proteome</keyword>
<evidence type="ECO:0000313" key="2">
    <source>
        <dbReference type="Proteomes" id="UP000253689"/>
    </source>
</evidence>
<reference evidence="2" key="1">
    <citation type="submission" date="2018-07" db="EMBL/GenBank/DDBJ databases">
        <title>Complete Genome Sequence of Spiroplasma phoeniceum.</title>
        <authorList>
            <person name="Davis R.E."/>
            <person name="Shao J.Y."/>
            <person name="Zhao Y."/>
            <person name="Silver A."/>
            <person name="Stump z."/>
            <person name="Gasparich G."/>
        </authorList>
    </citation>
    <scope>NUCLEOTIDE SEQUENCE [LARGE SCALE GENOMIC DNA]</scope>
    <source>
        <strain evidence="2">P40</strain>
    </source>
</reference>
<gene>
    <name evidence="1" type="ORF">SDAV_001078</name>
</gene>
<accession>A0A345DPC0</accession>
<dbReference type="RefSeq" id="WP_114564819.1">
    <property type="nucleotide sequence ID" value="NZ_CP031088.1"/>
</dbReference>
<dbReference type="Proteomes" id="UP000253689">
    <property type="component" value="Chromosome"/>
</dbReference>
<name>A0A345DPC0_9MOLU</name>